<reference evidence="2" key="1">
    <citation type="submission" date="2022-10" db="EMBL/GenBank/DDBJ databases">
        <authorList>
            <person name="Chen Y."/>
            <person name="Dougan E. K."/>
            <person name="Chan C."/>
            <person name="Rhodes N."/>
            <person name="Thang M."/>
        </authorList>
    </citation>
    <scope>NUCLEOTIDE SEQUENCE</scope>
</reference>
<evidence type="ECO:0000313" key="2">
    <source>
        <dbReference type="EMBL" id="CAI4010117.1"/>
    </source>
</evidence>
<dbReference type="AlphaFoldDB" id="A0A9P1DHN3"/>
<dbReference type="EMBL" id="CAMXCT020004722">
    <property type="protein sequence ID" value="CAL1163492.1"/>
    <property type="molecule type" value="Genomic_DNA"/>
</dbReference>
<dbReference type="EMBL" id="CAMXCT030004722">
    <property type="protein sequence ID" value="CAL4797429.1"/>
    <property type="molecule type" value="Genomic_DNA"/>
</dbReference>
<evidence type="ECO:0000256" key="1">
    <source>
        <dbReference type="SAM" id="SignalP"/>
    </source>
</evidence>
<feature type="chain" id="PRO_5043271515" evidence="1">
    <location>
        <begin position="17"/>
        <end position="198"/>
    </location>
</feature>
<feature type="signal peptide" evidence="1">
    <location>
        <begin position="1"/>
        <end position="16"/>
    </location>
</feature>
<accession>A0A9P1DHN3</accession>
<proteinExistence type="predicted"/>
<organism evidence="2">
    <name type="scientific">Cladocopium goreaui</name>
    <dbReference type="NCBI Taxonomy" id="2562237"/>
    <lineage>
        <taxon>Eukaryota</taxon>
        <taxon>Sar</taxon>
        <taxon>Alveolata</taxon>
        <taxon>Dinophyceae</taxon>
        <taxon>Suessiales</taxon>
        <taxon>Symbiodiniaceae</taxon>
        <taxon>Cladocopium</taxon>
    </lineage>
</organism>
<comment type="caution">
    <text evidence="2">The sequence shown here is derived from an EMBL/GenBank/DDBJ whole genome shotgun (WGS) entry which is preliminary data.</text>
</comment>
<gene>
    <name evidence="2" type="ORF">C1SCF055_LOCUS35418</name>
</gene>
<dbReference type="Proteomes" id="UP001152797">
    <property type="component" value="Unassembled WGS sequence"/>
</dbReference>
<evidence type="ECO:0000313" key="4">
    <source>
        <dbReference type="Proteomes" id="UP001152797"/>
    </source>
</evidence>
<evidence type="ECO:0000313" key="3">
    <source>
        <dbReference type="EMBL" id="CAL1163492.1"/>
    </source>
</evidence>
<keyword evidence="1" id="KW-0732">Signal</keyword>
<reference evidence="3" key="2">
    <citation type="submission" date="2024-04" db="EMBL/GenBank/DDBJ databases">
        <authorList>
            <person name="Chen Y."/>
            <person name="Shah S."/>
            <person name="Dougan E. K."/>
            <person name="Thang M."/>
            <person name="Chan C."/>
        </authorList>
    </citation>
    <scope>NUCLEOTIDE SEQUENCE [LARGE SCALE GENOMIC DNA]</scope>
</reference>
<name>A0A9P1DHN3_9DINO</name>
<keyword evidence="4" id="KW-1185">Reference proteome</keyword>
<protein>
    <submittedName>
        <fullName evidence="2">Uncharacterized protein</fullName>
    </submittedName>
</protein>
<dbReference type="EMBL" id="CAMXCT010004722">
    <property type="protein sequence ID" value="CAI4010117.1"/>
    <property type="molecule type" value="Genomic_DNA"/>
</dbReference>
<sequence>MMRLILPVLLLHAIRAQVHESCERDDCLKGEPEDAMMLQAFADRKDTKNFTRDVLQVSGGLCRIMYFPDIFSPDWRRIYDASDTSLGCDLAAHYAYDTCWGLYQNCLVNNLAKRYTVKFFKDSVSIGKSAVITPPMNTCITGTCVQAGQTQVCTVIDPPVKRTASVTGSVTITASEDISDYRIQYACRTACDTPPGAD</sequence>